<keyword evidence="3" id="KW-1185">Reference proteome</keyword>
<evidence type="ECO:0000256" key="1">
    <source>
        <dbReference type="SAM" id="Phobius"/>
    </source>
</evidence>
<reference evidence="2 3" key="1">
    <citation type="journal article" date="2012" name="Nature">
        <title>The bonobo genome compared with the chimpanzee and human genomes.</title>
        <authorList>
            <person name="Prufer K."/>
            <person name="Munch K."/>
            <person name="Hellmann I."/>
            <person name="Akagi K."/>
            <person name="Miller J.R."/>
            <person name="Walenz B."/>
            <person name="Koren S."/>
            <person name="Sutton G."/>
            <person name="Kodira C."/>
            <person name="Winer R."/>
            <person name="Knight J.R."/>
            <person name="Mullikin J.C."/>
            <person name="Meader S.J."/>
            <person name="Ponting C.P."/>
            <person name="Lunter G."/>
            <person name="Higashino S."/>
            <person name="Hobolth A."/>
            <person name="Dutheil J."/>
            <person name="Karakoc E."/>
            <person name="Alkan C."/>
            <person name="Sajjadian S."/>
            <person name="Catacchio C.R."/>
            <person name="Ventura M."/>
            <person name="Marques-Bonet T."/>
            <person name="Eichler E.E."/>
            <person name="Andre C."/>
            <person name="Atencia R."/>
            <person name="Mugisha L."/>
            <person name="Junhold J."/>
            <person name="Patterson N."/>
            <person name="Siebauer M."/>
            <person name="Good J.M."/>
            <person name="Fischer A."/>
            <person name="Ptak S.E."/>
            <person name="Lachmann M."/>
            <person name="Symer D.E."/>
            <person name="Mailund T."/>
            <person name="Schierup M.H."/>
            <person name="Andres A.M."/>
            <person name="Kelso J."/>
            <person name="Paabo S."/>
        </authorList>
    </citation>
    <scope>NUCLEOTIDE SEQUENCE [LARGE SCALE GENOMIC DNA]</scope>
</reference>
<reference evidence="2" key="2">
    <citation type="submission" date="2025-08" db="UniProtKB">
        <authorList>
            <consortium name="Ensembl"/>
        </authorList>
    </citation>
    <scope>IDENTIFICATION</scope>
</reference>
<dbReference type="Bgee" id="ENSPPAG00000040600">
    <property type="expression patterns" value="Expressed in heart"/>
</dbReference>
<dbReference type="Proteomes" id="UP000240080">
    <property type="component" value="Chromosome 17"/>
</dbReference>
<keyword evidence="1" id="KW-0472">Membrane</keyword>
<keyword evidence="1" id="KW-1133">Transmembrane helix</keyword>
<evidence type="ECO:0000313" key="3">
    <source>
        <dbReference type="Proteomes" id="UP000240080"/>
    </source>
</evidence>
<proteinExistence type="predicted"/>
<reference evidence="2" key="3">
    <citation type="submission" date="2025-09" db="UniProtKB">
        <authorList>
            <consortium name="Ensembl"/>
        </authorList>
    </citation>
    <scope>IDENTIFICATION</scope>
</reference>
<dbReference type="Ensembl" id="ENSPPAT00000058481.1">
    <property type="protein sequence ID" value="ENSPPAP00000035592.1"/>
    <property type="gene ID" value="ENSPPAG00000040600.1"/>
</dbReference>
<evidence type="ECO:0000313" key="2">
    <source>
        <dbReference type="Ensembl" id="ENSPPAP00000035592.1"/>
    </source>
</evidence>
<protein>
    <submittedName>
        <fullName evidence="2">Uncharacterized protein</fullName>
    </submittedName>
</protein>
<sequence>MRHLGLCAQGSSLAWLLQRISLGLTLSLWRVYLVLMPMARTAFKVRRSKSTALEEPGLFGGAPAPPCKH</sequence>
<dbReference type="GeneTree" id="ENSGT00940000167822"/>
<name>A0A2R9C108_PANPA</name>
<organism evidence="2 3">
    <name type="scientific">Pan paniscus</name>
    <name type="common">Pygmy chimpanzee</name>
    <name type="synonym">Bonobo</name>
    <dbReference type="NCBI Taxonomy" id="9597"/>
    <lineage>
        <taxon>Eukaryota</taxon>
        <taxon>Metazoa</taxon>
        <taxon>Chordata</taxon>
        <taxon>Craniata</taxon>
        <taxon>Vertebrata</taxon>
        <taxon>Euteleostomi</taxon>
        <taxon>Mammalia</taxon>
        <taxon>Eutheria</taxon>
        <taxon>Euarchontoglires</taxon>
        <taxon>Primates</taxon>
        <taxon>Haplorrhini</taxon>
        <taxon>Catarrhini</taxon>
        <taxon>Hominidae</taxon>
        <taxon>Pan</taxon>
    </lineage>
</organism>
<keyword evidence="1" id="KW-0812">Transmembrane</keyword>
<accession>A0A2R9C108</accession>
<dbReference type="AlphaFoldDB" id="A0A2R9C108"/>
<dbReference type="EMBL" id="AJFE02044380">
    <property type="status" value="NOT_ANNOTATED_CDS"/>
    <property type="molecule type" value="Genomic_DNA"/>
</dbReference>
<feature type="transmembrane region" description="Helical" evidence="1">
    <location>
        <begin position="20"/>
        <end position="39"/>
    </location>
</feature>